<dbReference type="SUPFAM" id="SSF53850">
    <property type="entry name" value="Periplasmic binding protein-like II"/>
    <property type="match status" value="1"/>
</dbReference>
<dbReference type="InterPro" id="IPR000847">
    <property type="entry name" value="LysR_HTH_N"/>
</dbReference>
<dbReference type="PANTHER" id="PTHR30126:SF64">
    <property type="entry name" value="HTH-TYPE TRANSCRIPTIONAL REGULATOR CITR"/>
    <property type="match status" value="1"/>
</dbReference>
<dbReference type="STRING" id="1732.SAMN02910417_00779"/>
<evidence type="ECO:0000313" key="7">
    <source>
        <dbReference type="Proteomes" id="UP000199228"/>
    </source>
</evidence>
<dbReference type="PANTHER" id="PTHR30126">
    <property type="entry name" value="HTH-TYPE TRANSCRIPTIONAL REGULATOR"/>
    <property type="match status" value="1"/>
</dbReference>
<proteinExistence type="inferred from homology"/>
<gene>
    <name evidence="6" type="ORF">SAMN02910417_00779</name>
</gene>
<dbReference type="InterPro" id="IPR036390">
    <property type="entry name" value="WH_DNA-bd_sf"/>
</dbReference>
<dbReference type="AlphaFoldDB" id="A0A1G6ANX6"/>
<dbReference type="Pfam" id="PF00126">
    <property type="entry name" value="HTH_1"/>
    <property type="match status" value="1"/>
</dbReference>
<evidence type="ECO:0000259" key="5">
    <source>
        <dbReference type="PROSITE" id="PS50931"/>
    </source>
</evidence>
<dbReference type="InterPro" id="IPR005119">
    <property type="entry name" value="LysR_subst-bd"/>
</dbReference>
<dbReference type="Pfam" id="PF03466">
    <property type="entry name" value="LysR_substrate"/>
    <property type="match status" value="1"/>
</dbReference>
<accession>A0A1G6ANX6</accession>
<comment type="similarity">
    <text evidence="1">Belongs to the LysR transcriptional regulatory family.</text>
</comment>
<name>A0A1G6ANX6_EUBOX</name>
<keyword evidence="4" id="KW-0804">Transcription</keyword>
<keyword evidence="3 6" id="KW-0238">DNA-binding</keyword>
<evidence type="ECO:0000256" key="1">
    <source>
        <dbReference type="ARBA" id="ARBA00009437"/>
    </source>
</evidence>
<evidence type="ECO:0000256" key="3">
    <source>
        <dbReference type="ARBA" id="ARBA00023125"/>
    </source>
</evidence>
<sequence length="295" mass="33690">MEFRHLEVFVAVAELKSFSKAAEYLYLTQPTVSSHINSLEKELHIKLFNRTTKFLQITPEGEELYNYANRIIRLKNAALESISHEHNTTLRIGASSLPGSHMLPAIISKFYQKHPNVRFDIHTGDSNEIEDQVIRGVLDFGLVGSNSYNSNCIYEQFASDELSIAMPNTAEYRTILLSKNPLGELMKKHIIVREKGSNTFFQAQSYLAKDNIYFDTLNIIATVDDPELILKMVIQGMGISIFSNLAILQAKENGQILVYPLHTSSRQFYIMYQKERSLPAYADQFLEFVKKHSDN</sequence>
<dbReference type="EMBL" id="FMXR01000006">
    <property type="protein sequence ID" value="SDB10027.1"/>
    <property type="molecule type" value="Genomic_DNA"/>
</dbReference>
<feature type="domain" description="HTH lysR-type" evidence="5">
    <location>
        <begin position="1"/>
        <end position="58"/>
    </location>
</feature>
<keyword evidence="7" id="KW-1185">Reference proteome</keyword>
<dbReference type="Gene3D" id="1.10.10.10">
    <property type="entry name" value="Winged helix-like DNA-binding domain superfamily/Winged helix DNA-binding domain"/>
    <property type="match status" value="1"/>
</dbReference>
<dbReference type="FunFam" id="1.10.10.10:FF:000001">
    <property type="entry name" value="LysR family transcriptional regulator"/>
    <property type="match status" value="1"/>
</dbReference>
<dbReference type="OrthoDB" id="119203at2"/>
<dbReference type="Gene3D" id="3.40.190.290">
    <property type="match status" value="1"/>
</dbReference>
<evidence type="ECO:0000256" key="4">
    <source>
        <dbReference type="ARBA" id="ARBA00023163"/>
    </source>
</evidence>
<dbReference type="SUPFAM" id="SSF46785">
    <property type="entry name" value="Winged helix' DNA-binding domain"/>
    <property type="match status" value="1"/>
</dbReference>
<reference evidence="6 7" key="1">
    <citation type="submission" date="2016-10" db="EMBL/GenBank/DDBJ databases">
        <authorList>
            <person name="de Groot N.N."/>
        </authorList>
    </citation>
    <scope>NUCLEOTIDE SEQUENCE [LARGE SCALE GENOMIC DNA]</scope>
    <source>
        <strain evidence="6 7">DSM 3217</strain>
    </source>
</reference>
<dbReference type="InterPro" id="IPR047788">
    <property type="entry name" value="LysR-like_Sec_metab"/>
</dbReference>
<dbReference type="NCBIfam" id="NF040786">
    <property type="entry name" value="LysR_Sec_metab"/>
    <property type="match status" value="1"/>
</dbReference>
<dbReference type="GO" id="GO:0000976">
    <property type="term" value="F:transcription cis-regulatory region binding"/>
    <property type="evidence" value="ECO:0007669"/>
    <property type="project" value="TreeGrafter"/>
</dbReference>
<dbReference type="InterPro" id="IPR036388">
    <property type="entry name" value="WH-like_DNA-bd_sf"/>
</dbReference>
<evidence type="ECO:0000256" key="2">
    <source>
        <dbReference type="ARBA" id="ARBA00023015"/>
    </source>
</evidence>
<organism evidence="6 7">
    <name type="scientific">Eubacterium oxidoreducens</name>
    <dbReference type="NCBI Taxonomy" id="1732"/>
    <lineage>
        <taxon>Bacteria</taxon>
        <taxon>Bacillati</taxon>
        <taxon>Bacillota</taxon>
        <taxon>Clostridia</taxon>
        <taxon>Eubacteriales</taxon>
        <taxon>Eubacteriaceae</taxon>
        <taxon>Eubacterium</taxon>
    </lineage>
</organism>
<protein>
    <submittedName>
        <fullName evidence="6">DNA-binding transcriptional regulator, LysR family</fullName>
    </submittedName>
</protein>
<keyword evidence="2" id="KW-0805">Transcription regulation</keyword>
<dbReference type="PROSITE" id="PS50931">
    <property type="entry name" value="HTH_LYSR"/>
    <property type="match status" value="1"/>
</dbReference>
<dbReference type="Proteomes" id="UP000199228">
    <property type="component" value="Unassembled WGS sequence"/>
</dbReference>
<dbReference type="RefSeq" id="WP_090172395.1">
    <property type="nucleotide sequence ID" value="NZ_FMXR01000006.1"/>
</dbReference>
<dbReference type="GO" id="GO:0003700">
    <property type="term" value="F:DNA-binding transcription factor activity"/>
    <property type="evidence" value="ECO:0007669"/>
    <property type="project" value="InterPro"/>
</dbReference>
<dbReference type="PRINTS" id="PR00039">
    <property type="entry name" value="HTHLYSR"/>
</dbReference>
<evidence type="ECO:0000313" key="6">
    <source>
        <dbReference type="EMBL" id="SDB10027.1"/>
    </source>
</evidence>